<dbReference type="EMBL" id="BMXF01000001">
    <property type="protein sequence ID" value="GHB58220.1"/>
    <property type="molecule type" value="Genomic_DNA"/>
</dbReference>
<dbReference type="NCBIfam" id="NF041518">
    <property type="entry name" value="choice_anch_Q"/>
    <property type="match status" value="1"/>
</dbReference>
<proteinExistence type="predicted"/>
<feature type="domain" description="Secretion system C-terminal sorting" evidence="2">
    <location>
        <begin position="552"/>
        <end position="619"/>
    </location>
</feature>
<evidence type="ECO:0000256" key="1">
    <source>
        <dbReference type="SAM" id="SignalP"/>
    </source>
</evidence>
<accession>A0A8J3G8V6</accession>
<feature type="signal peptide" evidence="1">
    <location>
        <begin position="1"/>
        <end position="22"/>
    </location>
</feature>
<dbReference type="InterPro" id="IPR026444">
    <property type="entry name" value="Secre_tail"/>
</dbReference>
<reference evidence="3 4" key="1">
    <citation type="journal article" date="2014" name="Int. J. Syst. Evol. Microbiol.">
        <title>Complete genome sequence of Corynebacterium casei LMG S-19264T (=DSM 44701T), isolated from a smear-ripened cheese.</title>
        <authorList>
            <consortium name="US DOE Joint Genome Institute (JGI-PGF)"/>
            <person name="Walter F."/>
            <person name="Albersmeier A."/>
            <person name="Kalinowski J."/>
            <person name="Ruckert C."/>
        </authorList>
    </citation>
    <scope>NUCLEOTIDE SEQUENCE [LARGE SCALE GENOMIC DNA]</scope>
    <source>
        <strain evidence="3 4">KCTC 12866</strain>
    </source>
</reference>
<evidence type="ECO:0000313" key="4">
    <source>
        <dbReference type="Proteomes" id="UP000598271"/>
    </source>
</evidence>
<dbReference type="AlphaFoldDB" id="A0A8J3G8V6"/>
<dbReference type="NCBIfam" id="TIGR04183">
    <property type="entry name" value="Por_Secre_tail"/>
    <property type="match status" value="1"/>
</dbReference>
<name>A0A8J3G8V6_9BACT</name>
<gene>
    <name evidence="3" type="ORF">GCM10007390_09630</name>
</gene>
<dbReference type="SUPFAM" id="SSF51126">
    <property type="entry name" value="Pectin lyase-like"/>
    <property type="match status" value="1"/>
</dbReference>
<comment type="caution">
    <text evidence="3">The sequence shown here is derived from an EMBL/GenBank/DDBJ whole genome shotgun (WGS) entry which is preliminary data.</text>
</comment>
<dbReference type="InterPro" id="IPR011050">
    <property type="entry name" value="Pectin_lyase_fold/virulence"/>
</dbReference>
<dbReference type="InterPro" id="IPR059226">
    <property type="entry name" value="Choice_anch_Q_dom"/>
</dbReference>
<feature type="chain" id="PRO_5035287047" description="Secretion system C-terminal sorting domain-containing protein" evidence="1">
    <location>
        <begin position="23"/>
        <end position="629"/>
    </location>
</feature>
<dbReference type="Proteomes" id="UP000598271">
    <property type="component" value="Unassembled WGS sequence"/>
</dbReference>
<evidence type="ECO:0000259" key="2">
    <source>
        <dbReference type="Pfam" id="PF18962"/>
    </source>
</evidence>
<dbReference type="Pfam" id="PF18962">
    <property type="entry name" value="Por_Secre_tail"/>
    <property type="match status" value="1"/>
</dbReference>
<protein>
    <recommendedName>
        <fullName evidence="2">Secretion system C-terminal sorting domain-containing protein</fullName>
    </recommendedName>
</protein>
<keyword evidence="1" id="KW-0732">Signal</keyword>
<sequence>MPRARAAVLLLLLSFLMTPALAITLYVDAARSDDSGDGLSWATAHKYLPTALAAAQSGDQIWVAQGIYKPTTSTTDRGATMALKEGVAIYGGFTSGQMNLTDRNIDPETNNTILSGDIDNDGTLENNSYFIFVNNGALSSSALLDGFTLTGINTPTSFTRGGTIWLQSPSADTPCSPYIAHCLFRDNYAGNNGAASFVDANSSPQFVNCTFRNNSTGVFGSYGYGAAIYVSGGYGTTTKPKFINCAFQSNRAGWRGGAISIDQGGGGGEATVTLINCSFQGNRSGFPGNAIYKAGSGPIAILTNCVFWDNGGSIALHKGGTTANAIANYCLIEADEADYTGSNNMTATVNPFVSLTSTMLRVCSPAIDAGSDAAYEGPATDLANNPRTVRTIDMGAYEFQSALPVIVATLSGNPLLTPSESDGLRVSISDGTAPYTIVYSDGSSNYTVSNYQSGDNIPVAPAQPTTYTLVSVTDANGCVGTASGSVTVQDARCGNKNQNVTICYYGVTQCVSEKIAERYLKLGATLGGCGTGNARIGAEETNVPLQLSLQAYPNPVQDVVTLEVLAPTAGMGTFEVLDLTGRTRQSRSENLVEGLNEVGFRLGTLPTGMYLIRVTDAMNRQGVVKVKKE</sequence>
<organism evidence="3 4">
    <name type="scientific">Persicitalea jodogahamensis</name>
    <dbReference type="NCBI Taxonomy" id="402147"/>
    <lineage>
        <taxon>Bacteria</taxon>
        <taxon>Pseudomonadati</taxon>
        <taxon>Bacteroidota</taxon>
        <taxon>Cytophagia</taxon>
        <taxon>Cytophagales</taxon>
        <taxon>Spirosomataceae</taxon>
        <taxon>Persicitalea</taxon>
    </lineage>
</organism>
<keyword evidence="4" id="KW-1185">Reference proteome</keyword>
<evidence type="ECO:0000313" key="3">
    <source>
        <dbReference type="EMBL" id="GHB58220.1"/>
    </source>
</evidence>